<organism evidence="2 3">
    <name type="scientific">Zunongwangia atlantica 22II14-10F7</name>
    <dbReference type="NCBI Taxonomy" id="1185767"/>
    <lineage>
        <taxon>Bacteria</taxon>
        <taxon>Pseudomonadati</taxon>
        <taxon>Bacteroidota</taxon>
        <taxon>Flavobacteriia</taxon>
        <taxon>Flavobacteriales</taxon>
        <taxon>Flavobacteriaceae</taxon>
        <taxon>Zunongwangia</taxon>
    </lineage>
</organism>
<dbReference type="EMBL" id="ARYN01000021">
    <property type="protein sequence ID" value="ORL43933.1"/>
    <property type="molecule type" value="Genomic_DNA"/>
</dbReference>
<evidence type="ECO:0000256" key="1">
    <source>
        <dbReference type="SAM" id="Phobius"/>
    </source>
</evidence>
<evidence type="ECO:0000313" key="3">
    <source>
        <dbReference type="Proteomes" id="UP000192746"/>
    </source>
</evidence>
<dbReference type="RefSeq" id="WP_084843122.1">
    <property type="nucleotide sequence ID" value="NZ_ARYN01000021.1"/>
</dbReference>
<evidence type="ECO:0008006" key="4">
    <source>
        <dbReference type="Google" id="ProtNLM"/>
    </source>
</evidence>
<feature type="transmembrane region" description="Helical" evidence="1">
    <location>
        <begin position="85"/>
        <end position="105"/>
    </location>
</feature>
<protein>
    <recommendedName>
        <fullName evidence="4">Hemolysin III</fullName>
    </recommendedName>
</protein>
<keyword evidence="1" id="KW-1133">Transmembrane helix</keyword>
<keyword evidence="1" id="KW-0472">Membrane</keyword>
<feature type="transmembrane region" description="Helical" evidence="1">
    <location>
        <begin position="141"/>
        <end position="160"/>
    </location>
</feature>
<feature type="transmembrane region" description="Helical" evidence="1">
    <location>
        <begin position="169"/>
        <end position="186"/>
    </location>
</feature>
<feature type="transmembrane region" description="Helical" evidence="1">
    <location>
        <begin position="58"/>
        <end position="79"/>
    </location>
</feature>
<evidence type="ECO:0000313" key="2">
    <source>
        <dbReference type="EMBL" id="ORL43933.1"/>
    </source>
</evidence>
<keyword evidence="1" id="KW-0812">Transmembrane</keyword>
<dbReference type="STRING" id="1185767.IIF7_18242"/>
<comment type="caution">
    <text evidence="2">The sequence shown here is derived from an EMBL/GenBank/DDBJ whole genome shotgun (WGS) entry which is preliminary data.</text>
</comment>
<dbReference type="AlphaFoldDB" id="A0A1Y1T0B1"/>
<name>A0A1Y1T0B1_9FLAO</name>
<gene>
    <name evidence="2" type="ORF">IIF7_18242</name>
</gene>
<accession>A0A1Y1T0B1</accession>
<proteinExistence type="predicted"/>
<dbReference type="Proteomes" id="UP000192746">
    <property type="component" value="Unassembled WGS sequence"/>
</dbReference>
<dbReference type="OrthoDB" id="946254at2"/>
<reference evidence="2 3" key="1">
    <citation type="submission" date="2013-04" db="EMBL/GenBank/DDBJ databases">
        <title>Zunongwangia sp. 22II14-10F7 Genome Sequencing.</title>
        <authorList>
            <person name="Lai Q."/>
            <person name="Shao Z."/>
        </authorList>
    </citation>
    <scope>NUCLEOTIDE SEQUENCE [LARGE SCALE GENOMIC DNA]</scope>
    <source>
        <strain evidence="2 3">22II14-10F7</strain>
    </source>
</reference>
<feature type="transmembrane region" description="Helical" evidence="1">
    <location>
        <begin position="198"/>
        <end position="216"/>
    </location>
</feature>
<sequence>MNALLFLAEFPNDSGPVYTETVQGRFPVEPFNTFSNLFFLAIVIYFSYRVYKNYKAQLFLSFALPILFIGWLGGTIYHATRSHEIWLLMDWVPIDILCIVASLYFASKASAKKRQVVGLMILVLLLVLGVRFIPFRTHGQTYSYIATAIGLLLPIGIHIYQTRFKHSKFMAFAVLSFAVAISFRALDRYIHFYMGTHWLWHSFGAFSVFFLMKYIFHDAKTSQLLNPDFK</sequence>
<feature type="transmembrane region" description="Helical" evidence="1">
    <location>
        <begin position="33"/>
        <end position="51"/>
    </location>
</feature>
<keyword evidence="3" id="KW-1185">Reference proteome</keyword>
<feature type="transmembrane region" description="Helical" evidence="1">
    <location>
        <begin position="117"/>
        <end position="135"/>
    </location>
</feature>